<feature type="transmembrane region" description="Helical" evidence="13">
    <location>
        <begin position="42"/>
        <end position="61"/>
    </location>
</feature>
<dbReference type="GO" id="GO:0005886">
    <property type="term" value="C:plasma membrane"/>
    <property type="evidence" value="ECO:0007669"/>
    <property type="project" value="UniProtKB-SubCell"/>
</dbReference>
<evidence type="ECO:0000256" key="4">
    <source>
        <dbReference type="ARBA" id="ARBA00022475"/>
    </source>
</evidence>
<evidence type="ECO:0000256" key="5">
    <source>
        <dbReference type="ARBA" id="ARBA00022670"/>
    </source>
</evidence>
<evidence type="ECO:0000256" key="10">
    <source>
        <dbReference type="ARBA" id="ARBA00022989"/>
    </source>
</evidence>
<feature type="transmembrane region" description="Helical" evidence="13">
    <location>
        <begin position="158"/>
        <end position="182"/>
    </location>
</feature>
<reference evidence="14 15" key="1">
    <citation type="journal article" date="2016" name="Front. Microbiol.">
        <title>Comparative Genomics Analysis of Streptomyces Species Reveals Their Adaptation to the Marine Environment and Their Diversity at the Genomic Level.</title>
        <authorList>
            <person name="Tian X."/>
            <person name="Zhang Z."/>
            <person name="Yang T."/>
            <person name="Chen M."/>
            <person name="Li J."/>
            <person name="Chen F."/>
            <person name="Yang J."/>
            <person name="Li W."/>
            <person name="Zhang B."/>
            <person name="Zhang Z."/>
            <person name="Wu J."/>
            <person name="Zhang C."/>
            <person name="Long L."/>
            <person name="Xiao J."/>
        </authorList>
    </citation>
    <scope>NUCLEOTIDE SEQUENCE [LARGE SCALE GENOMIC DNA]</scope>
    <source>
        <strain evidence="14 15">SCSIO M10379</strain>
    </source>
</reference>
<dbReference type="InterPro" id="IPR052348">
    <property type="entry name" value="Metallopeptidase_M50B"/>
</dbReference>
<comment type="cofactor">
    <cofactor evidence="1">
        <name>Zn(2+)</name>
        <dbReference type="ChEBI" id="CHEBI:29105"/>
    </cofactor>
</comment>
<evidence type="ECO:0000256" key="12">
    <source>
        <dbReference type="ARBA" id="ARBA00023136"/>
    </source>
</evidence>
<keyword evidence="12 13" id="KW-0472">Membrane</keyword>
<evidence type="ECO:0000256" key="7">
    <source>
        <dbReference type="ARBA" id="ARBA00022723"/>
    </source>
</evidence>
<dbReference type="GO" id="GO:0006508">
    <property type="term" value="P:proteolysis"/>
    <property type="evidence" value="ECO:0007669"/>
    <property type="project" value="UniProtKB-KW"/>
</dbReference>
<evidence type="ECO:0000256" key="2">
    <source>
        <dbReference type="ARBA" id="ARBA00004651"/>
    </source>
</evidence>
<dbReference type="CDD" id="cd06158">
    <property type="entry name" value="S2P-M50_like_1"/>
    <property type="match status" value="1"/>
</dbReference>
<evidence type="ECO:0000313" key="15">
    <source>
        <dbReference type="Proteomes" id="UP000175829"/>
    </source>
</evidence>
<evidence type="ECO:0000256" key="8">
    <source>
        <dbReference type="ARBA" id="ARBA00022801"/>
    </source>
</evidence>
<dbReference type="GO" id="GO:0046872">
    <property type="term" value="F:metal ion binding"/>
    <property type="evidence" value="ECO:0007669"/>
    <property type="project" value="UniProtKB-KW"/>
</dbReference>
<proteinExistence type="inferred from homology"/>
<keyword evidence="5" id="KW-0645">Protease</keyword>
<dbReference type="InterPro" id="IPR044537">
    <property type="entry name" value="Rip2-like"/>
</dbReference>
<keyword evidence="6 13" id="KW-0812">Transmembrane</keyword>
<feature type="transmembrane region" description="Helical" evidence="13">
    <location>
        <begin position="90"/>
        <end position="115"/>
    </location>
</feature>
<evidence type="ECO:0000256" key="9">
    <source>
        <dbReference type="ARBA" id="ARBA00022833"/>
    </source>
</evidence>
<dbReference type="AlphaFoldDB" id="A0A1E7K237"/>
<dbReference type="Proteomes" id="UP000175829">
    <property type="component" value="Unassembled WGS sequence"/>
</dbReference>
<feature type="transmembrane region" description="Helical" evidence="13">
    <location>
        <begin position="203"/>
        <end position="221"/>
    </location>
</feature>
<name>A0A1E7K237_9ACTN</name>
<keyword evidence="7" id="KW-0479">Metal-binding</keyword>
<comment type="caution">
    <text evidence="14">The sequence shown here is derived from an EMBL/GenBank/DDBJ whole genome shotgun (WGS) entry which is preliminary data.</text>
</comment>
<evidence type="ECO:0000256" key="6">
    <source>
        <dbReference type="ARBA" id="ARBA00022692"/>
    </source>
</evidence>
<sequence length="265" mass="28941">MTSTATHPDHHRISPVFLGLVAIMAVSGWAVWAGWAEVTGVAVFFFVVSGWIISLCLHEYAHARSALRAGDVSVGAKGYLTLNPLHYTHAMLSIVLPVLFVVLGGIGLPGGAVYIERGRIRGRWRHSLISAAGPLTNALFAAVLTAPFWLGAMHDVPVAFRCALAFLALLQVTAALLNLLPVPGLDGFGVLEPWLSPRARQQAEPLAPFGLLIVFGCLWIPQVNEVFWDFVDTLLRGMDVSEPETYLGLEYFRFWEGEPQNVFIP</sequence>
<comment type="similarity">
    <text evidence="3">Belongs to the peptidase M50B family.</text>
</comment>
<accession>A0A1E7K237</accession>
<protein>
    <recommendedName>
        <fullName evidence="16">Zn-dependent protease (Includes SpoIVFB)</fullName>
    </recommendedName>
</protein>
<feature type="transmembrane region" description="Helical" evidence="13">
    <location>
        <begin position="127"/>
        <end position="152"/>
    </location>
</feature>
<comment type="subcellular location">
    <subcellularLocation>
        <location evidence="2">Cell membrane</location>
        <topology evidence="2">Multi-pass membrane protein</topology>
    </subcellularLocation>
</comment>
<evidence type="ECO:0008006" key="16">
    <source>
        <dbReference type="Google" id="ProtNLM"/>
    </source>
</evidence>
<dbReference type="RefSeq" id="WP_069991331.1">
    <property type="nucleotide sequence ID" value="NZ_LJGV01000022.1"/>
</dbReference>
<dbReference type="PATRIC" id="fig|943816.4.peg.1243"/>
<organism evidence="14 15">
    <name type="scientific">Streptomyces qinglanensis</name>
    <dbReference type="NCBI Taxonomy" id="943816"/>
    <lineage>
        <taxon>Bacteria</taxon>
        <taxon>Bacillati</taxon>
        <taxon>Actinomycetota</taxon>
        <taxon>Actinomycetes</taxon>
        <taxon>Kitasatosporales</taxon>
        <taxon>Streptomycetaceae</taxon>
        <taxon>Streptomyces</taxon>
    </lineage>
</organism>
<keyword evidence="11" id="KW-0482">Metalloprotease</keyword>
<dbReference type="PANTHER" id="PTHR35864">
    <property type="entry name" value="ZINC METALLOPROTEASE MJ0611-RELATED"/>
    <property type="match status" value="1"/>
</dbReference>
<evidence type="ECO:0000256" key="3">
    <source>
        <dbReference type="ARBA" id="ARBA00007931"/>
    </source>
</evidence>
<keyword evidence="4" id="KW-1003">Cell membrane</keyword>
<evidence type="ECO:0000256" key="11">
    <source>
        <dbReference type="ARBA" id="ARBA00023049"/>
    </source>
</evidence>
<keyword evidence="8" id="KW-0378">Hydrolase</keyword>
<evidence type="ECO:0000256" key="1">
    <source>
        <dbReference type="ARBA" id="ARBA00001947"/>
    </source>
</evidence>
<evidence type="ECO:0000313" key="14">
    <source>
        <dbReference type="EMBL" id="OEU97993.1"/>
    </source>
</evidence>
<dbReference type="PANTHER" id="PTHR35864:SF1">
    <property type="entry name" value="ZINC METALLOPROTEASE YWHC-RELATED"/>
    <property type="match status" value="1"/>
</dbReference>
<dbReference type="EMBL" id="LJGV01000022">
    <property type="protein sequence ID" value="OEU97993.1"/>
    <property type="molecule type" value="Genomic_DNA"/>
</dbReference>
<gene>
    <name evidence="14" type="ORF">AN217_09245</name>
</gene>
<dbReference type="GO" id="GO:0008237">
    <property type="term" value="F:metallopeptidase activity"/>
    <property type="evidence" value="ECO:0007669"/>
    <property type="project" value="UniProtKB-KW"/>
</dbReference>
<feature type="transmembrane region" description="Helical" evidence="13">
    <location>
        <begin position="16"/>
        <end position="35"/>
    </location>
</feature>
<keyword evidence="9" id="KW-0862">Zinc</keyword>
<keyword evidence="10 13" id="KW-1133">Transmembrane helix</keyword>
<evidence type="ECO:0000256" key="13">
    <source>
        <dbReference type="SAM" id="Phobius"/>
    </source>
</evidence>